<protein>
    <submittedName>
        <fullName evidence="9">UDP-phosphate galactose phosphotransferase</fullName>
        <ecNumber evidence="9">2.7.8.6</ecNumber>
    </submittedName>
</protein>
<dbReference type="GO" id="GO:0016020">
    <property type="term" value="C:membrane"/>
    <property type="evidence" value="ECO:0007669"/>
    <property type="project" value="UniProtKB-SubCell"/>
</dbReference>
<comment type="similarity">
    <text evidence="2">Belongs to the bacterial sugar transferase family.</text>
</comment>
<evidence type="ECO:0000259" key="8">
    <source>
        <dbReference type="Pfam" id="PF02397"/>
    </source>
</evidence>
<evidence type="ECO:0000256" key="1">
    <source>
        <dbReference type="ARBA" id="ARBA00004141"/>
    </source>
</evidence>
<dbReference type="Pfam" id="PF02397">
    <property type="entry name" value="Bac_transf"/>
    <property type="match status" value="1"/>
</dbReference>
<feature type="transmembrane region" description="Helical" evidence="7">
    <location>
        <begin position="149"/>
        <end position="168"/>
    </location>
</feature>
<gene>
    <name evidence="9" type="primary">wcaJ_1</name>
    <name evidence="9" type="ORF">NCTC13296_02256</name>
</gene>
<evidence type="ECO:0000256" key="4">
    <source>
        <dbReference type="ARBA" id="ARBA00022692"/>
    </source>
</evidence>
<sequence>MGGWAMTAVGEASHGVPDALVGDYANSIRGQRQPSSSANRRNWQQSYISRLIWSDVIVVVLAVVVAHTVRFGQGDLSTTEPVSELSYALISVGLAGLWLITLALFRTRSRRVIGAGHSEYQRVVSSTARLFGFIAIIALVFRLELARGYLAIALPVGLVGLLLTRWVWRKVIARKRARGEFQTSVLVVGGARAVRHMTRTFSRKDGEGYRVVGVCVPRYSGAPGEVIDVDGREITIYGDEHSVVDALKLSRADTVVVTATETLGSEGLHDLVWQLEPLETDLVVATGVVDVAGPRIEMRPVAGLPLIHVEKPSYHGAKRSGKRIFDLAFASAALVVLAPVFAVVALLIKLEDRGPVFYRAERIGLDGTPFGMVKFRSMVTDADRLVDTLLAQNEGAGPLFKLKDDPRVTRVGKVMRRFSIDELPQFLNVLCGEMSVVGPRPPLRREVEAYDGRVQRRLLVRPGVTGLWQVSGRSDLSWDESVRLDLSYVENWSMVSDVLIIGKTVKAVLASDGAY</sequence>
<proteinExistence type="inferred from homology"/>
<dbReference type="GO" id="GO:0047360">
    <property type="term" value="F:undecaprenyl-phosphate galactose phosphotransferase activity"/>
    <property type="evidence" value="ECO:0007669"/>
    <property type="project" value="UniProtKB-EC"/>
</dbReference>
<name>A0A379LZ83_9NOCA</name>
<keyword evidence="4 7" id="KW-0812">Transmembrane</keyword>
<dbReference type="PANTHER" id="PTHR30576">
    <property type="entry name" value="COLANIC BIOSYNTHESIS UDP-GLUCOSE LIPID CARRIER TRANSFERASE"/>
    <property type="match status" value="1"/>
</dbReference>
<dbReference type="InterPro" id="IPR017475">
    <property type="entry name" value="EPS_sugar_tfrase"/>
</dbReference>
<keyword evidence="10" id="KW-1185">Reference proteome</keyword>
<dbReference type="NCBIfam" id="TIGR03025">
    <property type="entry name" value="EPS_sugtrans"/>
    <property type="match status" value="1"/>
</dbReference>
<feature type="transmembrane region" description="Helical" evidence="7">
    <location>
        <begin position="327"/>
        <end position="348"/>
    </location>
</feature>
<accession>A0A379LZ83</accession>
<comment type="subcellular location">
    <subcellularLocation>
        <location evidence="1">Membrane</location>
        <topology evidence="1">Multi-pass membrane protein</topology>
    </subcellularLocation>
</comment>
<feature type="transmembrane region" description="Helical" evidence="7">
    <location>
        <begin position="85"/>
        <end position="105"/>
    </location>
</feature>
<evidence type="ECO:0000256" key="3">
    <source>
        <dbReference type="ARBA" id="ARBA00022679"/>
    </source>
</evidence>
<feature type="transmembrane region" description="Helical" evidence="7">
    <location>
        <begin position="126"/>
        <end position="143"/>
    </location>
</feature>
<evidence type="ECO:0000256" key="6">
    <source>
        <dbReference type="ARBA" id="ARBA00023136"/>
    </source>
</evidence>
<feature type="domain" description="Bacterial sugar transferase" evidence="8">
    <location>
        <begin position="322"/>
        <end position="509"/>
    </location>
</feature>
<evidence type="ECO:0000256" key="2">
    <source>
        <dbReference type="ARBA" id="ARBA00006464"/>
    </source>
</evidence>
<keyword evidence="6 7" id="KW-0472">Membrane</keyword>
<reference evidence="9 10" key="1">
    <citation type="submission" date="2018-06" db="EMBL/GenBank/DDBJ databases">
        <authorList>
            <consortium name="Pathogen Informatics"/>
            <person name="Doyle S."/>
        </authorList>
    </citation>
    <scope>NUCLEOTIDE SEQUENCE [LARGE SCALE GENOMIC DNA]</scope>
    <source>
        <strain evidence="9 10">NCTC13296</strain>
    </source>
</reference>
<dbReference type="PANTHER" id="PTHR30576:SF10">
    <property type="entry name" value="SLL5057 PROTEIN"/>
    <property type="match status" value="1"/>
</dbReference>
<dbReference type="InterPro" id="IPR003362">
    <property type="entry name" value="Bact_transf"/>
</dbReference>
<dbReference type="AlphaFoldDB" id="A0A379LZ83"/>
<dbReference type="Pfam" id="PF13727">
    <property type="entry name" value="CoA_binding_3"/>
    <property type="match status" value="1"/>
</dbReference>
<organism evidence="9 10">
    <name type="scientific">Rhodococcus gordoniae</name>
    <dbReference type="NCBI Taxonomy" id="223392"/>
    <lineage>
        <taxon>Bacteria</taxon>
        <taxon>Bacillati</taxon>
        <taxon>Actinomycetota</taxon>
        <taxon>Actinomycetes</taxon>
        <taxon>Mycobacteriales</taxon>
        <taxon>Nocardiaceae</taxon>
        <taxon>Rhodococcus</taxon>
    </lineage>
</organism>
<evidence type="ECO:0000313" key="9">
    <source>
        <dbReference type="EMBL" id="SUE15394.1"/>
    </source>
</evidence>
<dbReference type="EMBL" id="UGVI01000001">
    <property type="protein sequence ID" value="SUE15394.1"/>
    <property type="molecule type" value="Genomic_DNA"/>
</dbReference>
<keyword evidence="5 7" id="KW-1133">Transmembrane helix</keyword>
<evidence type="ECO:0000256" key="7">
    <source>
        <dbReference type="SAM" id="Phobius"/>
    </source>
</evidence>
<feature type="transmembrane region" description="Helical" evidence="7">
    <location>
        <begin position="47"/>
        <end position="65"/>
    </location>
</feature>
<keyword evidence="3 9" id="KW-0808">Transferase</keyword>
<dbReference type="Proteomes" id="UP000254569">
    <property type="component" value="Unassembled WGS sequence"/>
</dbReference>
<evidence type="ECO:0000313" key="10">
    <source>
        <dbReference type="Proteomes" id="UP000254569"/>
    </source>
</evidence>
<dbReference type="EC" id="2.7.8.6" evidence="9"/>
<evidence type="ECO:0000256" key="5">
    <source>
        <dbReference type="ARBA" id="ARBA00022989"/>
    </source>
</evidence>